<organism evidence="11 12">
    <name type="scientific">Reyranella soli</name>
    <dbReference type="NCBI Taxonomy" id="1230389"/>
    <lineage>
        <taxon>Bacteria</taxon>
        <taxon>Pseudomonadati</taxon>
        <taxon>Pseudomonadota</taxon>
        <taxon>Alphaproteobacteria</taxon>
        <taxon>Hyphomicrobiales</taxon>
        <taxon>Reyranellaceae</taxon>
        <taxon>Reyranella</taxon>
    </lineage>
</organism>
<evidence type="ECO:0000313" key="11">
    <source>
        <dbReference type="EMBL" id="GEP55179.1"/>
    </source>
</evidence>
<comment type="similarity">
    <text evidence="2 9">Belongs to the peptidase S26 family.</text>
</comment>
<dbReference type="OrthoDB" id="9815782at2"/>
<evidence type="ECO:0000313" key="12">
    <source>
        <dbReference type="Proteomes" id="UP000321058"/>
    </source>
</evidence>
<keyword evidence="5 8" id="KW-0645">Protease</keyword>
<comment type="caution">
    <text evidence="11">The sequence shown here is derived from an EMBL/GenBank/DDBJ whole genome shotgun (WGS) entry which is preliminary data.</text>
</comment>
<protein>
    <recommendedName>
        <fullName evidence="4 8">Signal peptidase I</fullName>
        <ecNumber evidence="3 8">3.4.21.89</ecNumber>
    </recommendedName>
</protein>
<keyword evidence="8" id="KW-1133">Transmembrane helix</keyword>
<dbReference type="InterPro" id="IPR000223">
    <property type="entry name" value="Pept_S26A_signal_pept_1"/>
</dbReference>
<evidence type="ECO:0000259" key="10">
    <source>
        <dbReference type="Pfam" id="PF10502"/>
    </source>
</evidence>
<dbReference type="EC" id="3.4.21.89" evidence="3 8"/>
<comment type="catalytic activity">
    <reaction evidence="1 8">
        <text>Cleavage of hydrophobic, N-terminal signal or leader sequences from secreted and periplasmic proteins.</text>
        <dbReference type="EC" id="3.4.21.89"/>
    </reaction>
</comment>
<dbReference type="PANTHER" id="PTHR43390:SF1">
    <property type="entry name" value="CHLOROPLAST PROCESSING PEPTIDASE"/>
    <property type="match status" value="1"/>
</dbReference>
<feature type="active site" evidence="7">
    <location>
        <position position="115"/>
    </location>
</feature>
<dbReference type="CDD" id="cd06530">
    <property type="entry name" value="S26_SPase_I"/>
    <property type="match status" value="1"/>
</dbReference>
<dbReference type="GO" id="GO:0004252">
    <property type="term" value="F:serine-type endopeptidase activity"/>
    <property type="evidence" value="ECO:0007669"/>
    <property type="project" value="InterPro"/>
</dbReference>
<dbReference type="PRINTS" id="PR00727">
    <property type="entry name" value="LEADERPTASE"/>
</dbReference>
<feature type="active site" evidence="7">
    <location>
        <position position="49"/>
    </location>
</feature>
<dbReference type="RefSeq" id="WP_147149282.1">
    <property type="nucleotide sequence ID" value="NZ_BKAJ01000035.1"/>
</dbReference>
<evidence type="ECO:0000256" key="6">
    <source>
        <dbReference type="ARBA" id="ARBA00022801"/>
    </source>
</evidence>
<evidence type="ECO:0000256" key="8">
    <source>
        <dbReference type="RuleBase" id="RU003993"/>
    </source>
</evidence>
<gene>
    <name evidence="11" type="ORF">RSO01_23450</name>
</gene>
<dbReference type="NCBIfam" id="TIGR02227">
    <property type="entry name" value="sigpep_I_bact"/>
    <property type="match status" value="1"/>
</dbReference>
<dbReference type="PROSITE" id="PS00760">
    <property type="entry name" value="SPASE_I_2"/>
    <property type="match status" value="1"/>
</dbReference>
<name>A0A512N867_9HYPH</name>
<dbReference type="EMBL" id="BKAJ01000035">
    <property type="protein sequence ID" value="GEP55179.1"/>
    <property type="molecule type" value="Genomic_DNA"/>
</dbReference>
<evidence type="ECO:0000256" key="3">
    <source>
        <dbReference type="ARBA" id="ARBA00013208"/>
    </source>
</evidence>
<dbReference type="GO" id="GO:0006465">
    <property type="term" value="P:signal peptide processing"/>
    <property type="evidence" value="ECO:0007669"/>
    <property type="project" value="InterPro"/>
</dbReference>
<keyword evidence="8" id="KW-0472">Membrane</keyword>
<feature type="domain" description="Peptidase S26" evidence="10">
    <location>
        <begin position="20"/>
        <end position="245"/>
    </location>
</feature>
<dbReference type="AlphaFoldDB" id="A0A512N867"/>
<evidence type="ECO:0000256" key="4">
    <source>
        <dbReference type="ARBA" id="ARBA00019232"/>
    </source>
</evidence>
<accession>A0A512N867</accession>
<dbReference type="PROSITE" id="PS00501">
    <property type="entry name" value="SPASE_I_1"/>
    <property type="match status" value="1"/>
</dbReference>
<dbReference type="InterPro" id="IPR036286">
    <property type="entry name" value="LexA/Signal_pep-like_sf"/>
</dbReference>
<dbReference type="Gene3D" id="2.10.109.10">
    <property type="entry name" value="Umud Fragment, subunit A"/>
    <property type="match status" value="1"/>
</dbReference>
<dbReference type="InterPro" id="IPR019758">
    <property type="entry name" value="Pept_S26A_signal_pept_1_CS"/>
</dbReference>
<sequence>MTDVAERRKRGQEKAGGWGETIRTVVYAVLIALVVRTFAIEPFNIPSGSMIPTLLVGDYLFVSKYSYGYSKHSFPFSMGMFPGRIFGSPPERGDVAVFKYPGDQGQGLNRTDYIKRIVGMPGDRIQVTNGVLHINGQAVERIRIGDYVKGSNGHYQKGTLYRETLPNGRSYTVLEYTDNGMADNTPEFLVPAGNYFVMGDNRDDSLDSRTRLMLRDFSGTTRDRDQLGWYVPAENLVGRAEFIFFSHDPSAAGWLEPWKWPTAIRFSRFFQAIH</sequence>
<dbReference type="SUPFAM" id="SSF51306">
    <property type="entry name" value="LexA/Signal peptidase"/>
    <property type="match status" value="1"/>
</dbReference>
<dbReference type="InterPro" id="IPR019533">
    <property type="entry name" value="Peptidase_S26"/>
</dbReference>
<dbReference type="GO" id="GO:0009003">
    <property type="term" value="F:signal peptidase activity"/>
    <property type="evidence" value="ECO:0007669"/>
    <property type="project" value="UniProtKB-EC"/>
</dbReference>
<evidence type="ECO:0000256" key="2">
    <source>
        <dbReference type="ARBA" id="ARBA00009370"/>
    </source>
</evidence>
<evidence type="ECO:0000256" key="9">
    <source>
        <dbReference type="RuleBase" id="RU362042"/>
    </source>
</evidence>
<proteinExistence type="inferred from homology"/>
<keyword evidence="12" id="KW-1185">Reference proteome</keyword>
<evidence type="ECO:0000256" key="5">
    <source>
        <dbReference type="ARBA" id="ARBA00022670"/>
    </source>
</evidence>
<dbReference type="Pfam" id="PF10502">
    <property type="entry name" value="Peptidase_S26"/>
    <property type="match status" value="1"/>
</dbReference>
<keyword evidence="6 8" id="KW-0378">Hydrolase</keyword>
<dbReference type="GO" id="GO:0016020">
    <property type="term" value="C:membrane"/>
    <property type="evidence" value="ECO:0007669"/>
    <property type="project" value="UniProtKB-SubCell"/>
</dbReference>
<dbReference type="InterPro" id="IPR019757">
    <property type="entry name" value="Pept_S26A_signal_pept_1_Lys-AS"/>
</dbReference>
<keyword evidence="8" id="KW-0812">Transmembrane</keyword>
<evidence type="ECO:0000256" key="7">
    <source>
        <dbReference type="PIRSR" id="PIRSR600223-1"/>
    </source>
</evidence>
<reference evidence="11 12" key="1">
    <citation type="submission" date="2019-07" db="EMBL/GenBank/DDBJ databases">
        <title>Whole genome shotgun sequence of Reyranella soli NBRC 108950.</title>
        <authorList>
            <person name="Hosoyama A."/>
            <person name="Uohara A."/>
            <person name="Ohji S."/>
            <person name="Ichikawa N."/>
        </authorList>
    </citation>
    <scope>NUCLEOTIDE SEQUENCE [LARGE SCALE GENOMIC DNA]</scope>
    <source>
        <strain evidence="11 12">NBRC 108950</strain>
    </source>
</reference>
<feature type="transmembrane region" description="Helical" evidence="8">
    <location>
        <begin position="21"/>
        <end position="39"/>
    </location>
</feature>
<dbReference type="Proteomes" id="UP000321058">
    <property type="component" value="Unassembled WGS sequence"/>
</dbReference>
<dbReference type="PANTHER" id="PTHR43390">
    <property type="entry name" value="SIGNAL PEPTIDASE I"/>
    <property type="match status" value="1"/>
</dbReference>
<evidence type="ECO:0000256" key="1">
    <source>
        <dbReference type="ARBA" id="ARBA00000677"/>
    </source>
</evidence>
<dbReference type="InterPro" id="IPR019756">
    <property type="entry name" value="Pept_S26A_signal_pept_1_Ser-AS"/>
</dbReference>
<dbReference type="PROSITE" id="PS00761">
    <property type="entry name" value="SPASE_I_3"/>
    <property type="match status" value="1"/>
</dbReference>
<comment type="subcellular location">
    <subcellularLocation>
        <location evidence="9">Membrane</location>
        <topology evidence="9">Single-pass type II membrane protein</topology>
    </subcellularLocation>
</comment>